<accession>A0AA39U943</accession>
<protein>
    <submittedName>
        <fullName evidence="1">Uncharacterized protein</fullName>
    </submittedName>
</protein>
<comment type="caution">
    <text evidence="1">The sequence shown here is derived from an EMBL/GenBank/DDBJ whole genome shotgun (WGS) entry which is preliminary data.</text>
</comment>
<proteinExistence type="predicted"/>
<keyword evidence="2" id="KW-1185">Reference proteome</keyword>
<dbReference type="AlphaFoldDB" id="A0AA39U943"/>
<gene>
    <name evidence="1" type="ORF">IW261DRAFT_1566058</name>
</gene>
<reference evidence="1" key="1">
    <citation type="submission" date="2023-06" db="EMBL/GenBank/DDBJ databases">
        <authorList>
            <consortium name="Lawrence Berkeley National Laboratory"/>
            <person name="Ahrendt S."/>
            <person name="Sahu N."/>
            <person name="Indic B."/>
            <person name="Wong-Bajracharya J."/>
            <person name="Merenyi Z."/>
            <person name="Ke H.-M."/>
            <person name="Monk M."/>
            <person name="Kocsube S."/>
            <person name="Drula E."/>
            <person name="Lipzen A."/>
            <person name="Balint B."/>
            <person name="Henrissat B."/>
            <person name="Andreopoulos B."/>
            <person name="Martin F.M."/>
            <person name="Harder C.B."/>
            <person name="Rigling D."/>
            <person name="Ford K.L."/>
            <person name="Foster G.D."/>
            <person name="Pangilinan J."/>
            <person name="Papanicolaou A."/>
            <person name="Barry K."/>
            <person name="LaButti K."/>
            <person name="Viragh M."/>
            <person name="Koriabine M."/>
            <person name="Yan M."/>
            <person name="Riley R."/>
            <person name="Champramary S."/>
            <person name="Plett K.L."/>
            <person name="Tsai I.J."/>
            <person name="Slot J."/>
            <person name="Sipos G."/>
            <person name="Plett J."/>
            <person name="Nagy L.G."/>
            <person name="Grigoriev I.V."/>
        </authorList>
    </citation>
    <scope>NUCLEOTIDE SEQUENCE</scope>
    <source>
        <strain evidence="1">ICMP 16352</strain>
    </source>
</reference>
<sequence length="116" mass="12568">MGRRTLQVTFEQGVIDETLQAFPILYAPLMLVVAVAASNMEGVNGSLEDVRENALGNAPHDAPREHLDLRKESNSLGEQLAQQILLVCKVQESRLCLAMSHETLVNEGIIGGGNSE</sequence>
<dbReference type="Proteomes" id="UP001175227">
    <property type="component" value="Unassembled WGS sequence"/>
</dbReference>
<organism evidence="1 2">
    <name type="scientific">Armillaria novae-zelandiae</name>
    <dbReference type="NCBI Taxonomy" id="153914"/>
    <lineage>
        <taxon>Eukaryota</taxon>
        <taxon>Fungi</taxon>
        <taxon>Dikarya</taxon>
        <taxon>Basidiomycota</taxon>
        <taxon>Agaricomycotina</taxon>
        <taxon>Agaricomycetes</taxon>
        <taxon>Agaricomycetidae</taxon>
        <taxon>Agaricales</taxon>
        <taxon>Marasmiineae</taxon>
        <taxon>Physalacriaceae</taxon>
        <taxon>Armillaria</taxon>
    </lineage>
</organism>
<name>A0AA39U943_9AGAR</name>
<dbReference type="EMBL" id="JAUEPR010000016">
    <property type="protein sequence ID" value="KAK0477673.1"/>
    <property type="molecule type" value="Genomic_DNA"/>
</dbReference>
<evidence type="ECO:0000313" key="1">
    <source>
        <dbReference type="EMBL" id="KAK0477673.1"/>
    </source>
</evidence>
<evidence type="ECO:0000313" key="2">
    <source>
        <dbReference type="Proteomes" id="UP001175227"/>
    </source>
</evidence>